<dbReference type="GO" id="GO:0046872">
    <property type="term" value="F:metal ion binding"/>
    <property type="evidence" value="ECO:0007669"/>
    <property type="project" value="UniProtKB-KW"/>
</dbReference>
<feature type="domain" description="Fe2OG dioxygenase" evidence="5">
    <location>
        <begin position="144"/>
        <end position="244"/>
    </location>
</feature>
<comment type="caution">
    <text evidence="6">The sequence shown here is derived from an EMBL/GenBank/DDBJ whole genome shotgun (WGS) entry which is preliminary data.</text>
</comment>
<sequence length="312" mass="34995">MSNLEDPEVANSICDAAEKWAFFQIVNHGVPLEVLESVKVATHRFFGLPADEKKKYTKEHSPTTNVRFGTSFSPQAEKALEWKDFLSIFYVSEEEALAFWPPACSAGIHERVGNGRQSVATDSDEETQCQRNRRNKKISPEGFSENQPELLPCLSQPELTNGIGRHSDVSTLTILLQDEIGGLYVKNPHGNDSWIHVPPIEGSLVINVGDALQILSNGRYKSVEHRVVANRSKNRISVPIFVNPRPSDVIGPLPEVLADAEKPIYKQVLYSDYVRHFFKKAHITEMAQLNLQRSCELATYLISLKLSKLCLI</sequence>
<reference evidence="6 7" key="1">
    <citation type="journal article" date="2021" name="Commun. Biol.">
        <title>The genome of Shorea leprosula (Dipterocarpaceae) highlights the ecological relevance of drought in aseasonal tropical rainforests.</title>
        <authorList>
            <person name="Ng K.K.S."/>
            <person name="Kobayashi M.J."/>
            <person name="Fawcett J.A."/>
            <person name="Hatakeyama M."/>
            <person name="Paape T."/>
            <person name="Ng C.H."/>
            <person name="Ang C.C."/>
            <person name="Tnah L.H."/>
            <person name="Lee C.T."/>
            <person name="Nishiyama T."/>
            <person name="Sese J."/>
            <person name="O'Brien M.J."/>
            <person name="Copetti D."/>
            <person name="Mohd Noor M.I."/>
            <person name="Ong R.C."/>
            <person name="Putra M."/>
            <person name="Sireger I.Z."/>
            <person name="Indrioko S."/>
            <person name="Kosugi Y."/>
            <person name="Izuno A."/>
            <person name="Isagi Y."/>
            <person name="Lee S.L."/>
            <person name="Shimizu K.K."/>
        </authorList>
    </citation>
    <scope>NUCLEOTIDE SEQUENCE [LARGE SCALE GENOMIC DNA]</scope>
    <source>
        <strain evidence="6">214</strain>
    </source>
</reference>
<dbReference type="InterPro" id="IPR050231">
    <property type="entry name" value="Iron_ascorbate_oxido_reductase"/>
</dbReference>
<gene>
    <name evidence="6" type="ORF">SLEP1_g39147</name>
</gene>
<evidence type="ECO:0000256" key="3">
    <source>
        <dbReference type="RuleBase" id="RU003682"/>
    </source>
</evidence>
<dbReference type="AlphaFoldDB" id="A0AAV5KZX3"/>
<dbReference type="InterPro" id="IPR005123">
    <property type="entry name" value="Oxoglu/Fe-dep_dioxygenase_dom"/>
</dbReference>
<name>A0AAV5KZX3_9ROSI</name>
<evidence type="ECO:0000256" key="2">
    <source>
        <dbReference type="ARBA" id="ARBA00023004"/>
    </source>
</evidence>
<dbReference type="Proteomes" id="UP001054252">
    <property type="component" value="Unassembled WGS sequence"/>
</dbReference>
<dbReference type="PROSITE" id="PS51471">
    <property type="entry name" value="FE2OG_OXY"/>
    <property type="match status" value="1"/>
</dbReference>
<proteinExistence type="inferred from homology"/>
<organism evidence="6 7">
    <name type="scientific">Rubroshorea leprosula</name>
    <dbReference type="NCBI Taxonomy" id="152421"/>
    <lineage>
        <taxon>Eukaryota</taxon>
        <taxon>Viridiplantae</taxon>
        <taxon>Streptophyta</taxon>
        <taxon>Embryophyta</taxon>
        <taxon>Tracheophyta</taxon>
        <taxon>Spermatophyta</taxon>
        <taxon>Magnoliopsida</taxon>
        <taxon>eudicotyledons</taxon>
        <taxon>Gunneridae</taxon>
        <taxon>Pentapetalae</taxon>
        <taxon>rosids</taxon>
        <taxon>malvids</taxon>
        <taxon>Malvales</taxon>
        <taxon>Dipterocarpaceae</taxon>
        <taxon>Rubroshorea</taxon>
    </lineage>
</organism>
<evidence type="ECO:0000259" key="5">
    <source>
        <dbReference type="PROSITE" id="PS51471"/>
    </source>
</evidence>
<feature type="region of interest" description="Disordered" evidence="4">
    <location>
        <begin position="115"/>
        <end position="148"/>
    </location>
</feature>
<dbReference type="Gene3D" id="2.60.120.330">
    <property type="entry name" value="B-lactam Antibiotic, Isopenicillin N Synthase, Chain"/>
    <property type="match status" value="1"/>
</dbReference>
<evidence type="ECO:0000313" key="7">
    <source>
        <dbReference type="Proteomes" id="UP001054252"/>
    </source>
</evidence>
<dbReference type="InterPro" id="IPR027443">
    <property type="entry name" value="IPNS-like_sf"/>
</dbReference>
<dbReference type="InterPro" id="IPR026992">
    <property type="entry name" value="DIOX_N"/>
</dbReference>
<dbReference type="EMBL" id="BPVZ01000086">
    <property type="protein sequence ID" value="GKV30330.1"/>
    <property type="molecule type" value="Genomic_DNA"/>
</dbReference>
<dbReference type="Pfam" id="PF14226">
    <property type="entry name" value="DIOX_N"/>
    <property type="match status" value="1"/>
</dbReference>
<dbReference type="GO" id="GO:0016491">
    <property type="term" value="F:oxidoreductase activity"/>
    <property type="evidence" value="ECO:0007669"/>
    <property type="project" value="UniProtKB-KW"/>
</dbReference>
<dbReference type="SUPFAM" id="SSF51197">
    <property type="entry name" value="Clavaminate synthase-like"/>
    <property type="match status" value="1"/>
</dbReference>
<evidence type="ECO:0000256" key="1">
    <source>
        <dbReference type="ARBA" id="ARBA00022723"/>
    </source>
</evidence>
<keyword evidence="7" id="KW-1185">Reference proteome</keyword>
<keyword evidence="1 3" id="KW-0479">Metal-binding</keyword>
<dbReference type="InterPro" id="IPR044861">
    <property type="entry name" value="IPNS-like_FE2OG_OXY"/>
</dbReference>
<accession>A0AAV5KZX3</accession>
<dbReference type="PANTHER" id="PTHR47990">
    <property type="entry name" value="2-OXOGLUTARATE (2OG) AND FE(II)-DEPENDENT OXYGENASE SUPERFAMILY PROTEIN-RELATED"/>
    <property type="match status" value="1"/>
</dbReference>
<evidence type="ECO:0000313" key="6">
    <source>
        <dbReference type="EMBL" id="GKV30330.1"/>
    </source>
</evidence>
<evidence type="ECO:0000256" key="4">
    <source>
        <dbReference type="SAM" id="MobiDB-lite"/>
    </source>
</evidence>
<keyword evidence="2 3" id="KW-0408">Iron</keyword>
<dbReference type="Pfam" id="PF03171">
    <property type="entry name" value="2OG-FeII_Oxy"/>
    <property type="match status" value="1"/>
</dbReference>
<comment type="similarity">
    <text evidence="3">Belongs to the iron/ascorbate-dependent oxidoreductase family.</text>
</comment>
<keyword evidence="3" id="KW-0560">Oxidoreductase</keyword>
<protein>
    <recommendedName>
        <fullName evidence="5">Fe2OG dioxygenase domain-containing protein</fullName>
    </recommendedName>
</protein>